<accession>A0A9W6NWG8</accession>
<evidence type="ECO:0000259" key="2">
    <source>
        <dbReference type="Pfam" id="PF02225"/>
    </source>
</evidence>
<dbReference type="AlphaFoldDB" id="A0A9W6NWG8"/>
<protein>
    <submittedName>
        <fullName evidence="4">Amidohydrolase</fullName>
    </submittedName>
</protein>
<evidence type="ECO:0000259" key="3">
    <source>
        <dbReference type="Pfam" id="PF04389"/>
    </source>
</evidence>
<comment type="caution">
    <text evidence="4">The sequence shown here is derived from an EMBL/GenBank/DDBJ whole genome shotgun (WGS) entry which is preliminary data.</text>
</comment>
<dbReference type="PROSITE" id="PS51257">
    <property type="entry name" value="PROKAR_LIPOPROTEIN"/>
    <property type="match status" value="1"/>
</dbReference>
<dbReference type="Proteomes" id="UP001143463">
    <property type="component" value="Unassembled WGS sequence"/>
</dbReference>
<dbReference type="GO" id="GO:0008235">
    <property type="term" value="F:metalloexopeptidase activity"/>
    <property type="evidence" value="ECO:0007669"/>
    <property type="project" value="InterPro"/>
</dbReference>
<dbReference type="RefSeq" id="WP_037046312.1">
    <property type="nucleotide sequence ID" value="NZ_BAAAUZ010000042.1"/>
</dbReference>
<keyword evidence="5" id="KW-1185">Reference proteome</keyword>
<reference evidence="4" key="2">
    <citation type="submission" date="2023-01" db="EMBL/GenBank/DDBJ databases">
        <authorList>
            <person name="Sun Q."/>
            <person name="Evtushenko L."/>
        </authorList>
    </citation>
    <scope>NUCLEOTIDE SEQUENCE</scope>
    <source>
        <strain evidence="4">VKM Ac-1069</strain>
    </source>
</reference>
<dbReference type="EMBL" id="BSFQ01000008">
    <property type="protein sequence ID" value="GLL11427.1"/>
    <property type="molecule type" value="Genomic_DNA"/>
</dbReference>
<evidence type="ECO:0000256" key="1">
    <source>
        <dbReference type="SAM" id="SignalP"/>
    </source>
</evidence>
<dbReference type="Pfam" id="PF02225">
    <property type="entry name" value="PA"/>
    <property type="match status" value="1"/>
</dbReference>
<dbReference type="SUPFAM" id="SSF52025">
    <property type="entry name" value="PA domain"/>
    <property type="match status" value="1"/>
</dbReference>
<dbReference type="Gene3D" id="3.40.630.10">
    <property type="entry name" value="Zn peptidases"/>
    <property type="match status" value="1"/>
</dbReference>
<proteinExistence type="predicted"/>
<dbReference type="InterPro" id="IPR007484">
    <property type="entry name" value="Peptidase_M28"/>
</dbReference>
<dbReference type="PANTHER" id="PTHR12147:SF26">
    <property type="entry name" value="PEPTIDASE M28 DOMAIN-CONTAINING PROTEIN"/>
    <property type="match status" value="1"/>
</dbReference>
<dbReference type="PANTHER" id="PTHR12147">
    <property type="entry name" value="METALLOPEPTIDASE M28 FAMILY MEMBER"/>
    <property type="match status" value="1"/>
</dbReference>
<sequence length="481" mass="49015">MRGRRLAATVAGLAALVLAGCSAAPTAPAPPSATAVAPDPGLPARLMSTVSGDGAFAHLERLQQIADANGGNRALGTPGYDASVDYVARTLRDAGFTVDTPTFDVRAFSVQDQRLTVEGRTVESTVMSFSPSTPAGGLTAPLHVVAQDATSGCEAEDFAGMPAGAIALVKRGTCPFGAKSENAKRAGAAGLVVVNTENERLDGTLGESTETVPTTGVTASAGADLATKGGTPVTLLLTTTTRDTVSRNVITQTTTGDPNRVVMAGAHLDSVPEGPGINDNGTGTASLLELATALGPTPPVANAVRFAWWGAEELGLVGSTRYVEGLAPADRQKIALYVNLDMVGSPNAGYLVYDGDDSDKQGAGPGPEGSAAVEQVLLEQLSALGVQGSGTDFDGRSDYGPFIAAGIPSGGLFTGAEERKSAQQAQQWGGQADRPYDACYHQACDTTANVDRTALDRNVDALAGTVGRFALDLTGVPQRQS</sequence>
<dbReference type="SUPFAM" id="SSF53187">
    <property type="entry name" value="Zn-dependent exopeptidases"/>
    <property type="match status" value="1"/>
</dbReference>
<name>A0A9W6NWG8_9PSEU</name>
<feature type="domain" description="Peptidase M28" evidence="3">
    <location>
        <begin position="248"/>
        <end position="464"/>
    </location>
</feature>
<organism evidence="4 5">
    <name type="scientific">Pseudonocardia halophobica</name>
    <dbReference type="NCBI Taxonomy" id="29401"/>
    <lineage>
        <taxon>Bacteria</taxon>
        <taxon>Bacillati</taxon>
        <taxon>Actinomycetota</taxon>
        <taxon>Actinomycetes</taxon>
        <taxon>Pseudonocardiales</taxon>
        <taxon>Pseudonocardiaceae</taxon>
        <taxon>Pseudonocardia</taxon>
    </lineage>
</organism>
<dbReference type="InterPro" id="IPR003137">
    <property type="entry name" value="PA_domain"/>
</dbReference>
<feature type="chain" id="PRO_5040740318" evidence="1">
    <location>
        <begin position="24"/>
        <end position="481"/>
    </location>
</feature>
<dbReference type="GO" id="GO:0006508">
    <property type="term" value="P:proteolysis"/>
    <property type="evidence" value="ECO:0007669"/>
    <property type="project" value="InterPro"/>
</dbReference>
<feature type="signal peptide" evidence="1">
    <location>
        <begin position="1"/>
        <end position="23"/>
    </location>
</feature>
<gene>
    <name evidence="4" type="ORF">GCM10017577_25680</name>
</gene>
<dbReference type="Gene3D" id="3.50.30.30">
    <property type="match status" value="1"/>
</dbReference>
<reference evidence="4" key="1">
    <citation type="journal article" date="2014" name="Int. J. Syst. Evol. Microbiol.">
        <title>Complete genome sequence of Corynebacterium casei LMG S-19264T (=DSM 44701T), isolated from a smear-ripened cheese.</title>
        <authorList>
            <consortium name="US DOE Joint Genome Institute (JGI-PGF)"/>
            <person name="Walter F."/>
            <person name="Albersmeier A."/>
            <person name="Kalinowski J."/>
            <person name="Ruckert C."/>
        </authorList>
    </citation>
    <scope>NUCLEOTIDE SEQUENCE</scope>
    <source>
        <strain evidence="4">VKM Ac-1069</strain>
    </source>
</reference>
<evidence type="ECO:0000313" key="4">
    <source>
        <dbReference type="EMBL" id="GLL11427.1"/>
    </source>
</evidence>
<dbReference type="InterPro" id="IPR046450">
    <property type="entry name" value="PA_dom_sf"/>
</dbReference>
<dbReference type="Pfam" id="PF04389">
    <property type="entry name" value="Peptidase_M28"/>
    <property type="match status" value="1"/>
</dbReference>
<keyword evidence="1" id="KW-0732">Signal</keyword>
<feature type="domain" description="PA" evidence="2">
    <location>
        <begin position="140"/>
        <end position="225"/>
    </location>
</feature>
<dbReference type="InterPro" id="IPR045175">
    <property type="entry name" value="M28_fam"/>
</dbReference>
<evidence type="ECO:0000313" key="5">
    <source>
        <dbReference type="Proteomes" id="UP001143463"/>
    </source>
</evidence>